<gene>
    <name evidence="4" type="ORF">U9M48_005514</name>
</gene>
<evidence type="ECO:0000256" key="2">
    <source>
        <dbReference type="ARBA" id="ARBA00022723"/>
    </source>
</evidence>
<organism evidence="4 5">
    <name type="scientific">Paspalum notatum var. saurae</name>
    <dbReference type="NCBI Taxonomy" id="547442"/>
    <lineage>
        <taxon>Eukaryota</taxon>
        <taxon>Viridiplantae</taxon>
        <taxon>Streptophyta</taxon>
        <taxon>Embryophyta</taxon>
        <taxon>Tracheophyta</taxon>
        <taxon>Spermatophyta</taxon>
        <taxon>Magnoliopsida</taxon>
        <taxon>Liliopsida</taxon>
        <taxon>Poales</taxon>
        <taxon>Poaceae</taxon>
        <taxon>PACMAD clade</taxon>
        <taxon>Panicoideae</taxon>
        <taxon>Andropogonodae</taxon>
        <taxon>Paspaleae</taxon>
        <taxon>Paspalinae</taxon>
        <taxon>Paspalum</taxon>
    </lineage>
</organism>
<feature type="domain" description="DDE Tnp4" evidence="3">
    <location>
        <begin position="2"/>
        <end position="93"/>
    </location>
</feature>
<dbReference type="InterPro" id="IPR027806">
    <property type="entry name" value="HARBI1_dom"/>
</dbReference>
<evidence type="ECO:0000256" key="1">
    <source>
        <dbReference type="ARBA" id="ARBA00001968"/>
    </source>
</evidence>
<dbReference type="Proteomes" id="UP001341281">
    <property type="component" value="Chromosome 01"/>
</dbReference>
<name>A0AAQ3PVU0_PASNO</name>
<dbReference type="GO" id="GO:0046872">
    <property type="term" value="F:metal ion binding"/>
    <property type="evidence" value="ECO:0007669"/>
    <property type="project" value="UniProtKB-KW"/>
</dbReference>
<accession>A0AAQ3PVU0</accession>
<evidence type="ECO:0000259" key="3">
    <source>
        <dbReference type="Pfam" id="PF13359"/>
    </source>
</evidence>
<evidence type="ECO:0000313" key="5">
    <source>
        <dbReference type="Proteomes" id="UP001341281"/>
    </source>
</evidence>
<sequence length="144" mass="16475">MDMHFTYVGAGMDGSCHDMAVLRDCMETANFPHPPPRRYYLADSAYALQEGYLGPYRYARYHLNEFSRKGAETMQENFNYQHASLQNVVEWAFVNNFLLDRSLANRPETNITGVADYVASEWVTANASVDMATLWDWITLGLCL</sequence>
<dbReference type="AlphaFoldDB" id="A0AAQ3PVU0"/>
<evidence type="ECO:0000313" key="4">
    <source>
        <dbReference type="EMBL" id="WVZ54763.1"/>
    </source>
</evidence>
<proteinExistence type="predicted"/>
<keyword evidence="5" id="KW-1185">Reference proteome</keyword>
<dbReference type="Pfam" id="PF13359">
    <property type="entry name" value="DDE_Tnp_4"/>
    <property type="match status" value="1"/>
</dbReference>
<dbReference type="EMBL" id="CP144745">
    <property type="protein sequence ID" value="WVZ54763.1"/>
    <property type="molecule type" value="Genomic_DNA"/>
</dbReference>
<comment type="cofactor">
    <cofactor evidence="1">
        <name>a divalent metal cation</name>
        <dbReference type="ChEBI" id="CHEBI:60240"/>
    </cofactor>
</comment>
<reference evidence="4 5" key="1">
    <citation type="submission" date="2024-02" db="EMBL/GenBank/DDBJ databases">
        <title>High-quality chromosome-scale genome assembly of Pensacola bahiagrass (Paspalum notatum Flugge var. saurae).</title>
        <authorList>
            <person name="Vega J.M."/>
            <person name="Podio M."/>
            <person name="Orjuela J."/>
            <person name="Siena L.A."/>
            <person name="Pessino S.C."/>
            <person name="Combes M.C."/>
            <person name="Mariac C."/>
            <person name="Albertini E."/>
            <person name="Pupilli F."/>
            <person name="Ortiz J.P.A."/>
            <person name="Leblanc O."/>
        </authorList>
    </citation>
    <scope>NUCLEOTIDE SEQUENCE [LARGE SCALE GENOMIC DNA]</scope>
    <source>
        <strain evidence="4">R1</strain>
        <tissue evidence="4">Leaf</tissue>
    </source>
</reference>
<protein>
    <recommendedName>
        <fullName evidence="3">DDE Tnp4 domain-containing protein</fullName>
    </recommendedName>
</protein>
<keyword evidence="2" id="KW-0479">Metal-binding</keyword>